<organism evidence="3 4">
    <name type="scientific">Colletotrichum gloeosporioides</name>
    <name type="common">Anthracnose fungus</name>
    <name type="synonym">Glomerella cingulata</name>
    <dbReference type="NCBI Taxonomy" id="474922"/>
    <lineage>
        <taxon>Eukaryota</taxon>
        <taxon>Fungi</taxon>
        <taxon>Dikarya</taxon>
        <taxon>Ascomycota</taxon>
        <taxon>Pezizomycotina</taxon>
        <taxon>Sordariomycetes</taxon>
        <taxon>Hypocreomycetidae</taxon>
        <taxon>Glomerellales</taxon>
        <taxon>Glomerellaceae</taxon>
        <taxon>Colletotrichum</taxon>
        <taxon>Colletotrichum gloeosporioides species complex</taxon>
    </lineage>
</organism>
<feature type="region of interest" description="Disordered" evidence="2">
    <location>
        <begin position="1"/>
        <end position="47"/>
    </location>
</feature>
<dbReference type="SUPFAM" id="SSF53335">
    <property type="entry name" value="S-adenosyl-L-methionine-dependent methyltransferases"/>
    <property type="match status" value="1"/>
</dbReference>
<dbReference type="PANTHER" id="PTHR43591">
    <property type="entry name" value="METHYLTRANSFERASE"/>
    <property type="match status" value="1"/>
</dbReference>
<reference evidence="3" key="1">
    <citation type="journal article" date="2020" name="Phytopathology">
        <title>Genome sequence and comparative analysis of Colletotrichum gloeosporioides isolated from Liriodendron leaves.</title>
        <authorList>
            <person name="Fu F.F."/>
            <person name="Hao Z."/>
            <person name="Wang P."/>
            <person name="Lu Y."/>
            <person name="Xue L.J."/>
            <person name="Wei G."/>
            <person name="Tian Y."/>
            <person name="Baishi H."/>
            <person name="Xu H."/>
            <person name="Shi J."/>
            <person name="Cheng T."/>
            <person name="Wang G."/>
            <person name="Yi Y."/>
            <person name="Chen J."/>
        </authorList>
    </citation>
    <scope>NUCLEOTIDE SEQUENCE</scope>
    <source>
        <strain evidence="3">Lc1</strain>
    </source>
</reference>
<keyword evidence="4" id="KW-1185">Reference proteome</keyword>
<comment type="caution">
    <text evidence="3">The sequence shown here is derived from an EMBL/GenBank/DDBJ whole genome shotgun (WGS) entry which is preliminary data.</text>
</comment>
<evidence type="ECO:0000313" key="3">
    <source>
        <dbReference type="EMBL" id="KAF3797964.1"/>
    </source>
</evidence>
<feature type="compositionally biased region" description="Low complexity" evidence="2">
    <location>
        <begin position="13"/>
        <end position="29"/>
    </location>
</feature>
<reference evidence="3" key="2">
    <citation type="submission" date="2020-03" db="EMBL/GenBank/DDBJ databases">
        <authorList>
            <person name="Fu F.-F."/>
            <person name="Chen J."/>
        </authorList>
    </citation>
    <scope>NUCLEOTIDE SEQUENCE</scope>
    <source>
        <strain evidence="3">Lc1</strain>
    </source>
</reference>
<name>A0A8H4C5V7_COLGL</name>
<evidence type="ECO:0008006" key="5">
    <source>
        <dbReference type="Google" id="ProtNLM"/>
    </source>
</evidence>
<dbReference type="CDD" id="cd02440">
    <property type="entry name" value="AdoMet_MTases"/>
    <property type="match status" value="1"/>
</dbReference>
<dbReference type="RefSeq" id="XP_045257124.1">
    <property type="nucleotide sequence ID" value="XM_045403924.1"/>
</dbReference>
<dbReference type="EMBL" id="WVTB01000103">
    <property type="protein sequence ID" value="KAF3797964.1"/>
    <property type="molecule type" value="Genomic_DNA"/>
</dbReference>
<comment type="similarity">
    <text evidence="1">Belongs to the methyltransferase superfamily. LaeA methyltransferase family.</text>
</comment>
<dbReference type="InterPro" id="IPR029063">
    <property type="entry name" value="SAM-dependent_MTases_sf"/>
</dbReference>
<protein>
    <recommendedName>
        <fullName evidence="5">Methyltransferase domain-containing protein</fullName>
    </recommendedName>
</protein>
<gene>
    <name evidence="3" type="ORF">GCG54_00003863</name>
</gene>
<dbReference type="Pfam" id="PF13489">
    <property type="entry name" value="Methyltransf_23"/>
    <property type="match status" value="1"/>
</dbReference>
<dbReference type="Gene3D" id="3.40.50.150">
    <property type="entry name" value="Vaccinia Virus protein VP39"/>
    <property type="match status" value="1"/>
</dbReference>
<sequence>MAETVDPSTNDVAPQTAAAAAASPGEDAAGTQDDENTNSIAADEAETVHQRIHRSMRLRSRYTASLSSSVVDYPMEYGRRYHAYRAGSYILPNDEIEIERLDMAHAMMVKAIGSRLFLAPLEKEKIHRILDIGTGTGIWAVEMGDIFDNAEVIGTDLSAIQSEWVPPNVKFEIDDVESPWVQDEKFDYIFCRFMAASIADWPKLIENIYNNLNPGGWAEFHEMDPEIYSQDGTYTKDHATWPWNQAFLQTMNSIGRDPCPGPKVDNWVRNQGFENVFHEVYKNPLGPWPKDPYYKDLGTLNLAQMLEGLEGFTLRVFCGVLGRTREEVLVEVAKVRKEMQTRAYHGLYDIHVVYGQKPLHPETSHLPGQ</sequence>
<dbReference type="AlphaFoldDB" id="A0A8H4C5V7"/>
<feature type="compositionally biased region" description="Polar residues" evidence="2">
    <location>
        <begin position="1"/>
        <end position="12"/>
    </location>
</feature>
<evidence type="ECO:0000256" key="2">
    <source>
        <dbReference type="SAM" id="MobiDB-lite"/>
    </source>
</evidence>
<evidence type="ECO:0000256" key="1">
    <source>
        <dbReference type="ARBA" id="ARBA00038158"/>
    </source>
</evidence>
<accession>A0A8H4C5V7</accession>
<evidence type="ECO:0000313" key="4">
    <source>
        <dbReference type="Proteomes" id="UP000613401"/>
    </source>
</evidence>
<proteinExistence type="inferred from homology"/>
<dbReference type="GO" id="GO:0008168">
    <property type="term" value="F:methyltransferase activity"/>
    <property type="evidence" value="ECO:0007669"/>
    <property type="project" value="TreeGrafter"/>
</dbReference>
<dbReference type="GeneID" id="69011021"/>
<dbReference type="PANTHER" id="PTHR43591:SF10">
    <property type="entry name" value="ABC TRANSMEMBRANE TYPE-1 DOMAIN-CONTAINING PROTEIN-RELATED"/>
    <property type="match status" value="1"/>
</dbReference>
<dbReference type="Proteomes" id="UP000613401">
    <property type="component" value="Unassembled WGS sequence"/>
</dbReference>